<dbReference type="EMBL" id="CAJRST010033334">
    <property type="protein sequence ID" value="CAG5984417.1"/>
    <property type="molecule type" value="Genomic_DNA"/>
</dbReference>
<evidence type="ECO:0000313" key="3">
    <source>
        <dbReference type="Proteomes" id="UP000677803"/>
    </source>
</evidence>
<dbReference type="Proteomes" id="UP000677803">
    <property type="component" value="Unassembled WGS sequence"/>
</dbReference>
<evidence type="ECO:0000256" key="1">
    <source>
        <dbReference type="SAM" id="MobiDB-lite"/>
    </source>
</evidence>
<reference evidence="2" key="1">
    <citation type="submission" date="2021-05" db="EMBL/GenBank/DDBJ databases">
        <authorList>
            <person name="Tigano A."/>
        </authorList>
    </citation>
    <scope>NUCLEOTIDE SEQUENCE</scope>
</reference>
<proteinExistence type="predicted"/>
<protein>
    <submittedName>
        <fullName evidence="2">(Atlantic silverside) hypothetical protein</fullName>
    </submittedName>
</protein>
<feature type="region of interest" description="Disordered" evidence="1">
    <location>
        <begin position="1"/>
        <end position="35"/>
    </location>
</feature>
<gene>
    <name evidence="2" type="ORF">MMEN_LOCUS16810</name>
</gene>
<accession>A0A8S4BR50</accession>
<keyword evidence="3" id="KW-1185">Reference proteome</keyword>
<sequence>MLRQADRAASGTAVPPTTRDHPWRRRRRCDRKQKRGCRGGLTAKLKANPYRSPLPSRLLANVRSLANKMDYLKLELHSKLEDCFECTEWSIFKEAATDNQCTNVEE</sequence>
<dbReference type="AlphaFoldDB" id="A0A8S4BR50"/>
<evidence type="ECO:0000313" key="2">
    <source>
        <dbReference type="EMBL" id="CAG5984417.1"/>
    </source>
</evidence>
<name>A0A8S4BR50_9TELE</name>
<organism evidence="2 3">
    <name type="scientific">Menidia menidia</name>
    <name type="common">Atlantic silverside</name>
    <dbReference type="NCBI Taxonomy" id="238744"/>
    <lineage>
        <taxon>Eukaryota</taxon>
        <taxon>Metazoa</taxon>
        <taxon>Chordata</taxon>
        <taxon>Craniata</taxon>
        <taxon>Vertebrata</taxon>
        <taxon>Euteleostomi</taxon>
        <taxon>Actinopterygii</taxon>
        <taxon>Neopterygii</taxon>
        <taxon>Teleostei</taxon>
        <taxon>Neoteleostei</taxon>
        <taxon>Acanthomorphata</taxon>
        <taxon>Ovalentaria</taxon>
        <taxon>Atherinomorphae</taxon>
        <taxon>Atheriniformes</taxon>
        <taxon>Atherinopsidae</taxon>
        <taxon>Menidiinae</taxon>
        <taxon>Menidia</taxon>
    </lineage>
</organism>
<feature type="compositionally biased region" description="Basic residues" evidence="1">
    <location>
        <begin position="22"/>
        <end position="35"/>
    </location>
</feature>
<comment type="caution">
    <text evidence="2">The sequence shown here is derived from an EMBL/GenBank/DDBJ whole genome shotgun (WGS) entry which is preliminary data.</text>
</comment>